<dbReference type="InterPro" id="IPR039161">
    <property type="entry name" value="C19orf47-like"/>
</dbReference>
<dbReference type="PROSITE" id="PS50105">
    <property type="entry name" value="SAM_DOMAIN"/>
    <property type="match status" value="1"/>
</dbReference>
<dbReference type="SUPFAM" id="SSF47769">
    <property type="entry name" value="SAM/Pointed domain"/>
    <property type="match status" value="1"/>
</dbReference>
<feature type="domain" description="SAM" evidence="1">
    <location>
        <begin position="2"/>
        <end position="73"/>
    </location>
</feature>
<accession>A0AAV4IY09</accession>
<dbReference type="CDD" id="cd09531">
    <property type="entry name" value="SAM_CS047"/>
    <property type="match status" value="1"/>
</dbReference>
<keyword evidence="3" id="KW-1185">Reference proteome</keyword>
<dbReference type="InterPro" id="IPR013761">
    <property type="entry name" value="SAM/pointed_sf"/>
</dbReference>
<name>A0AAV4IY09_9GAST</name>
<dbReference type="PANTHER" id="PTHR21359">
    <property type="entry name" value="DUF5577 DOMAIN-CONTAINING PROTEIN"/>
    <property type="match status" value="1"/>
</dbReference>
<dbReference type="PANTHER" id="PTHR21359:SF1">
    <property type="entry name" value="DUF5577 DOMAIN-CONTAINING PROTEIN"/>
    <property type="match status" value="1"/>
</dbReference>
<evidence type="ECO:0000313" key="2">
    <source>
        <dbReference type="EMBL" id="GFS15408.1"/>
    </source>
</evidence>
<dbReference type="Proteomes" id="UP000762676">
    <property type="component" value="Unassembled WGS sequence"/>
</dbReference>
<dbReference type="InterPro" id="IPR001660">
    <property type="entry name" value="SAM"/>
</dbReference>
<gene>
    <name evidence="2" type="ORF">ElyMa_004931800</name>
</gene>
<comment type="caution">
    <text evidence="2">The sequence shown here is derived from an EMBL/GenBank/DDBJ whole genome shotgun (WGS) entry which is preliminary data.</text>
</comment>
<evidence type="ECO:0000259" key="1">
    <source>
        <dbReference type="PROSITE" id="PS50105"/>
    </source>
</evidence>
<dbReference type="Gene3D" id="1.10.150.50">
    <property type="entry name" value="Transcription Factor, Ets-1"/>
    <property type="match status" value="1"/>
</dbReference>
<evidence type="ECO:0000313" key="3">
    <source>
        <dbReference type="Proteomes" id="UP000762676"/>
    </source>
</evidence>
<dbReference type="Pfam" id="PF18017">
    <property type="entry name" value="SAM_4"/>
    <property type="match status" value="1"/>
</dbReference>
<dbReference type="AlphaFoldDB" id="A0AAV4IY09"/>
<organism evidence="2 3">
    <name type="scientific">Elysia marginata</name>
    <dbReference type="NCBI Taxonomy" id="1093978"/>
    <lineage>
        <taxon>Eukaryota</taxon>
        <taxon>Metazoa</taxon>
        <taxon>Spiralia</taxon>
        <taxon>Lophotrochozoa</taxon>
        <taxon>Mollusca</taxon>
        <taxon>Gastropoda</taxon>
        <taxon>Heterobranchia</taxon>
        <taxon>Euthyneura</taxon>
        <taxon>Panpulmonata</taxon>
        <taxon>Sacoglossa</taxon>
        <taxon>Placobranchoidea</taxon>
        <taxon>Plakobranchidae</taxon>
        <taxon>Elysia</taxon>
    </lineage>
</organism>
<proteinExistence type="predicted"/>
<reference evidence="2 3" key="1">
    <citation type="journal article" date="2021" name="Elife">
        <title>Chloroplast acquisition without the gene transfer in kleptoplastic sea slugs, Plakobranchus ocellatus.</title>
        <authorList>
            <person name="Maeda T."/>
            <person name="Takahashi S."/>
            <person name="Yoshida T."/>
            <person name="Shimamura S."/>
            <person name="Takaki Y."/>
            <person name="Nagai Y."/>
            <person name="Toyoda A."/>
            <person name="Suzuki Y."/>
            <person name="Arimoto A."/>
            <person name="Ishii H."/>
            <person name="Satoh N."/>
            <person name="Nishiyama T."/>
            <person name="Hasebe M."/>
            <person name="Maruyama T."/>
            <person name="Minagawa J."/>
            <person name="Obokata J."/>
            <person name="Shigenobu S."/>
        </authorList>
    </citation>
    <scope>NUCLEOTIDE SEQUENCE [LARGE SCALE GENOMIC DNA]</scope>
</reference>
<dbReference type="GO" id="GO:0005634">
    <property type="term" value="C:nucleus"/>
    <property type="evidence" value="ECO:0007669"/>
    <property type="project" value="TreeGrafter"/>
</dbReference>
<protein>
    <submittedName>
        <fullName evidence="2">Actin cytoskeleton-regulatory complex protein SLA1</fullName>
    </submittedName>
</protein>
<dbReference type="EMBL" id="BMAT01009875">
    <property type="protein sequence ID" value="GFS15408.1"/>
    <property type="molecule type" value="Genomic_DNA"/>
</dbReference>
<dbReference type="InterPro" id="IPR040772">
    <property type="entry name" value="C19orf47_SAM"/>
</dbReference>
<sequence length="133" mass="14990">MASMSETSYWINFFTSSGIPAGDATHYAIIFCDNRITRDMLLDLSKEYLTDMGISRLGDVIAILKHAKEVYNQEARDKVMKSTAFSLESPSQSAYSPSPRRSTGTFISFSQLRSLFFIIQAKQPTSQENIHSF</sequence>